<evidence type="ECO:0000313" key="1">
    <source>
        <dbReference type="EMBL" id="TXD39001.1"/>
    </source>
</evidence>
<dbReference type="OrthoDB" id="5475935at2"/>
<organism evidence="1 2">
    <name type="scientific">Lujinxingia vulgaris</name>
    <dbReference type="NCBI Taxonomy" id="2600176"/>
    <lineage>
        <taxon>Bacteria</taxon>
        <taxon>Deltaproteobacteria</taxon>
        <taxon>Bradymonadales</taxon>
        <taxon>Lujinxingiaceae</taxon>
        <taxon>Lujinxingia</taxon>
    </lineage>
</organism>
<comment type="caution">
    <text evidence="1">The sequence shown here is derived from an EMBL/GenBank/DDBJ whole genome shotgun (WGS) entry which is preliminary data.</text>
</comment>
<gene>
    <name evidence="1" type="ORF">FRC98_00950</name>
</gene>
<accession>A0A5C6XC58</accession>
<protein>
    <submittedName>
        <fullName evidence="1">Uncharacterized protein</fullName>
    </submittedName>
</protein>
<dbReference type="EMBL" id="VOSM01000001">
    <property type="protein sequence ID" value="TXD39001.1"/>
    <property type="molecule type" value="Genomic_DNA"/>
</dbReference>
<reference evidence="1 2" key="1">
    <citation type="submission" date="2019-08" db="EMBL/GenBank/DDBJ databases">
        <title>Bradymonadales sp. TMQ4.</title>
        <authorList>
            <person name="Liang Q."/>
        </authorList>
    </citation>
    <scope>NUCLEOTIDE SEQUENCE [LARGE SCALE GENOMIC DNA]</scope>
    <source>
        <strain evidence="1 2">TMQ4</strain>
    </source>
</reference>
<evidence type="ECO:0000313" key="2">
    <source>
        <dbReference type="Proteomes" id="UP000321412"/>
    </source>
</evidence>
<name>A0A5C6XC58_9DELT</name>
<dbReference type="Proteomes" id="UP000321412">
    <property type="component" value="Unassembled WGS sequence"/>
</dbReference>
<sequence length="731" mass="78413">MRRPNLVTGVMAFLGAAMLPGLWMLERAADENAPVYRPELVGCASLGPCLDPTQGAQGVIRLSESQTQVCVSGANLGSGGQVMIDHRAYAADSWSAQQVCVSPGADGLSGGRIWVEREDGLRSNSLGIFGAAQVAGWEVPEEVYPGTLLYVQGEQLEGVGVVGQGATIVRADDDRVAFTYLRPGIYQAQVGTEPGPTIEVLPKLERSCQVGPNTHCSLVINRVESSAQVLSVQVGGLEAEVVRAGEFELSFAWPEGLEPGEHVAIVEMTHGRVEAPVELLAYDAATLVDFSPAGGFIQRRAERLPIFDGYLVAPMFSHFQQSDGPPVFDSYGLARMPLEPAAQQAAFPEGLREGRTPERARYLFDRLVDTTRNPWLSVDDGVLRVMNKSGEADGLQVVTLGPGETPGAWQRTVGGAGGGAFYTFFRVAGARWFGASPVVAVGRPFADVPVDLDLRGVEVAEDAQAALDALTYRDTSVGWVSEEAVFASTCGEAGAPAGVMRLSLVADEVEGTLVASAPLAVRDGLDETRAILGCHGREEGFYWVERHDGVDALFFLGHDAAEAELVVELPADIPGVGDRYDVPRAAPSDPQRWRSGLANFEVLNGGDVVFLMSPTDAPAELVVARWDAAAESWEVGEAQEVVMRDGLGDRCVGPVETLSCMREIGLYGCGPMACDVGLRLPGVQEGVWVRGANFRVIDNAVHVMLEAEHLSRPNHDVWNRHELQYRRMELP</sequence>
<dbReference type="RefSeq" id="WP_146979437.1">
    <property type="nucleotide sequence ID" value="NZ_VOSM01000001.1"/>
</dbReference>
<proteinExistence type="predicted"/>
<dbReference type="AlphaFoldDB" id="A0A5C6XC58"/>
<keyword evidence="2" id="KW-1185">Reference proteome</keyword>